<keyword evidence="2" id="KW-1185">Reference proteome</keyword>
<dbReference type="Proteomes" id="UP000059680">
    <property type="component" value="Chromosome 11"/>
</dbReference>
<dbReference type="eggNOG" id="ENOG502S761">
    <property type="taxonomic scope" value="Eukaryota"/>
</dbReference>
<reference evidence="2" key="1">
    <citation type="journal article" date="2005" name="Nature">
        <title>The map-based sequence of the rice genome.</title>
        <authorList>
            <consortium name="International rice genome sequencing project (IRGSP)"/>
            <person name="Matsumoto T."/>
            <person name="Wu J."/>
            <person name="Kanamori H."/>
            <person name="Katayose Y."/>
            <person name="Fujisawa M."/>
            <person name="Namiki N."/>
            <person name="Mizuno H."/>
            <person name="Yamamoto K."/>
            <person name="Antonio B.A."/>
            <person name="Baba T."/>
            <person name="Sakata K."/>
            <person name="Nagamura Y."/>
            <person name="Aoki H."/>
            <person name="Arikawa K."/>
            <person name="Arita K."/>
            <person name="Bito T."/>
            <person name="Chiden Y."/>
            <person name="Fujitsuka N."/>
            <person name="Fukunaka R."/>
            <person name="Hamada M."/>
            <person name="Harada C."/>
            <person name="Hayashi A."/>
            <person name="Hijishita S."/>
            <person name="Honda M."/>
            <person name="Hosokawa S."/>
            <person name="Ichikawa Y."/>
            <person name="Idonuma A."/>
            <person name="Iijima M."/>
            <person name="Ikeda M."/>
            <person name="Ikeno M."/>
            <person name="Ito K."/>
            <person name="Ito S."/>
            <person name="Ito T."/>
            <person name="Ito Y."/>
            <person name="Ito Y."/>
            <person name="Iwabuchi A."/>
            <person name="Kamiya K."/>
            <person name="Karasawa W."/>
            <person name="Kurita K."/>
            <person name="Katagiri S."/>
            <person name="Kikuta A."/>
            <person name="Kobayashi H."/>
            <person name="Kobayashi N."/>
            <person name="Machita K."/>
            <person name="Maehara T."/>
            <person name="Masukawa M."/>
            <person name="Mizubayashi T."/>
            <person name="Mukai Y."/>
            <person name="Nagasaki H."/>
            <person name="Nagata Y."/>
            <person name="Naito S."/>
            <person name="Nakashima M."/>
            <person name="Nakama Y."/>
            <person name="Nakamichi Y."/>
            <person name="Nakamura M."/>
            <person name="Meguro A."/>
            <person name="Negishi M."/>
            <person name="Ohta I."/>
            <person name="Ohta T."/>
            <person name="Okamoto M."/>
            <person name="Ono N."/>
            <person name="Saji S."/>
            <person name="Sakaguchi M."/>
            <person name="Sakai K."/>
            <person name="Shibata M."/>
            <person name="Shimokawa T."/>
            <person name="Song J."/>
            <person name="Takazaki Y."/>
            <person name="Terasawa K."/>
            <person name="Tsugane M."/>
            <person name="Tsuji K."/>
            <person name="Ueda S."/>
            <person name="Waki K."/>
            <person name="Yamagata H."/>
            <person name="Yamamoto M."/>
            <person name="Yamamoto S."/>
            <person name="Yamane H."/>
            <person name="Yoshiki S."/>
            <person name="Yoshihara R."/>
            <person name="Yukawa K."/>
            <person name="Zhong H."/>
            <person name="Yano M."/>
            <person name="Yuan Q."/>
            <person name="Ouyang S."/>
            <person name="Liu J."/>
            <person name="Jones K.M."/>
            <person name="Gansberger K."/>
            <person name="Moffat K."/>
            <person name="Hill J."/>
            <person name="Bera J."/>
            <person name="Fadrosh D."/>
            <person name="Jin S."/>
            <person name="Johri S."/>
            <person name="Kim M."/>
            <person name="Overton L."/>
            <person name="Reardon M."/>
            <person name="Tsitrin T."/>
            <person name="Vuong H."/>
            <person name="Weaver B."/>
            <person name="Ciecko A."/>
            <person name="Tallon L."/>
            <person name="Jackson J."/>
            <person name="Pai G."/>
            <person name="Aken S.V."/>
            <person name="Utterback T."/>
            <person name="Reidmuller S."/>
            <person name="Feldblyum T."/>
            <person name="Hsiao J."/>
            <person name="Zismann V."/>
            <person name="Iobst S."/>
            <person name="de Vazeille A.R."/>
            <person name="Buell C.R."/>
            <person name="Ying K."/>
            <person name="Li Y."/>
            <person name="Lu T."/>
            <person name="Huang Y."/>
            <person name="Zhao Q."/>
            <person name="Feng Q."/>
            <person name="Zhang L."/>
            <person name="Zhu J."/>
            <person name="Weng Q."/>
            <person name="Mu J."/>
            <person name="Lu Y."/>
            <person name="Fan D."/>
            <person name="Liu Y."/>
            <person name="Guan J."/>
            <person name="Zhang Y."/>
            <person name="Yu S."/>
            <person name="Liu X."/>
            <person name="Zhang Y."/>
            <person name="Hong G."/>
            <person name="Han B."/>
            <person name="Choisne N."/>
            <person name="Demange N."/>
            <person name="Orjeda G."/>
            <person name="Samain S."/>
            <person name="Cattolico L."/>
            <person name="Pelletier E."/>
            <person name="Couloux A."/>
            <person name="Segurens B."/>
            <person name="Wincker P."/>
            <person name="D'Hont A."/>
            <person name="Scarpelli C."/>
            <person name="Weissenbach J."/>
            <person name="Salanoubat M."/>
            <person name="Quetier F."/>
            <person name="Yu Y."/>
            <person name="Kim H.R."/>
            <person name="Rambo T."/>
            <person name="Currie J."/>
            <person name="Collura K."/>
            <person name="Luo M."/>
            <person name="Yang T."/>
            <person name="Ammiraju J.S.S."/>
            <person name="Engler F."/>
            <person name="Soderlund C."/>
            <person name="Wing R.A."/>
            <person name="Palmer L.E."/>
            <person name="de la Bastide M."/>
            <person name="Spiegel L."/>
            <person name="Nascimento L."/>
            <person name="Zutavern T."/>
            <person name="O'Shaughnessy A."/>
            <person name="Dike S."/>
            <person name="Dedhia N."/>
            <person name="Preston R."/>
            <person name="Balija V."/>
            <person name="McCombie W.R."/>
            <person name="Chow T."/>
            <person name="Chen H."/>
            <person name="Chung M."/>
            <person name="Chen C."/>
            <person name="Shaw J."/>
            <person name="Wu H."/>
            <person name="Hsiao K."/>
            <person name="Chao Y."/>
            <person name="Chu M."/>
            <person name="Cheng C."/>
            <person name="Hour A."/>
            <person name="Lee P."/>
            <person name="Lin S."/>
            <person name="Lin Y."/>
            <person name="Liou J."/>
            <person name="Liu S."/>
            <person name="Hsing Y."/>
            <person name="Raghuvanshi S."/>
            <person name="Mohanty A."/>
            <person name="Bharti A.K."/>
            <person name="Gaur A."/>
            <person name="Gupta V."/>
            <person name="Kumar D."/>
            <person name="Ravi V."/>
            <person name="Vij S."/>
            <person name="Kapur A."/>
            <person name="Khurana P."/>
            <person name="Khurana P."/>
            <person name="Khurana J.P."/>
            <person name="Tyagi A.K."/>
            <person name="Gaikwad K."/>
            <person name="Singh A."/>
            <person name="Dalal V."/>
            <person name="Srivastava S."/>
            <person name="Dixit A."/>
            <person name="Pal A.K."/>
            <person name="Ghazi I.A."/>
            <person name="Yadav M."/>
            <person name="Pandit A."/>
            <person name="Bhargava A."/>
            <person name="Sureshbabu K."/>
            <person name="Batra K."/>
            <person name="Sharma T.R."/>
            <person name="Mohapatra T."/>
            <person name="Singh N.K."/>
            <person name="Messing J."/>
            <person name="Nelson A.B."/>
            <person name="Fuks G."/>
            <person name="Kavchok S."/>
            <person name="Keizer G."/>
            <person name="Linton E."/>
            <person name="Llaca V."/>
            <person name="Song R."/>
            <person name="Tanyolac B."/>
            <person name="Young S."/>
            <person name="Ho-Il K."/>
            <person name="Hahn J.H."/>
            <person name="Sangsakoo G."/>
            <person name="Vanavichit A."/>
            <person name="de Mattos Luiz.A.T."/>
            <person name="Zimmer P.D."/>
            <person name="Malone G."/>
            <person name="Dellagostin O."/>
            <person name="de Oliveira A.C."/>
            <person name="Bevan M."/>
            <person name="Bancroft I."/>
            <person name="Minx P."/>
            <person name="Cordum H."/>
            <person name="Wilson R."/>
            <person name="Cheng Z."/>
            <person name="Jin W."/>
            <person name="Jiang J."/>
            <person name="Leong S.A."/>
            <person name="Iwama H."/>
            <person name="Gojobori T."/>
            <person name="Itoh T."/>
            <person name="Niimura Y."/>
            <person name="Fujii Y."/>
            <person name="Habara T."/>
            <person name="Sakai H."/>
            <person name="Sato Y."/>
            <person name="Wilson G."/>
            <person name="Kumar K."/>
            <person name="McCouch S."/>
            <person name="Juretic N."/>
            <person name="Hoen D."/>
            <person name="Wright S."/>
            <person name="Bruskiewich R."/>
            <person name="Bureau T."/>
            <person name="Miyao A."/>
            <person name="Hirochika H."/>
            <person name="Nishikawa T."/>
            <person name="Kadowaki K."/>
            <person name="Sugiura M."/>
            <person name="Burr B."/>
            <person name="Sasaki T."/>
        </authorList>
    </citation>
    <scope>NUCLEOTIDE SEQUENCE [LARGE SCALE GENOMIC DNA]</scope>
    <source>
        <strain evidence="2">cv. Nipponbare</strain>
    </source>
</reference>
<reference evidence="1 2" key="2">
    <citation type="journal article" date="2013" name="Plant Cell Physiol.">
        <title>Rice Annotation Project Database (RAP-DB): an integrative and interactive database for rice genomics.</title>
        <authorList>
            <person name="Sakai H."/>
            <person name="Lee S.S."/>
            <person name="Tanaka T."/>
            <person name="Numa H."/>
            <person name="Kim J."/>
            <person name="Kawahara Y."/>
            <person name="Wakimoto H."/>
            <person name="Yang C.C."/>
            <person name="Iwamoto M."/>
            <person name="Abe T."/>
            <person name="Yamada Y."/>
            <person name="Muto A."/>
            <person name="Inokuchi H."/>
            <person name="Ikemura T."/>
            <person name="Matsumoto T."/>
            <person name="Sasaki T."/>
            <person name="Itoh T."/>
        </authorList>
    </citation>
    <scope>NUCLEOTIDE SEQUENCE [LARGE SCALE GENOMIC DNA]</scope>
    <source>
        <strain evidence="2">cv. Nipponbare</strain>
    </source>
</reference>
<accession>A0A0P0XZ73</accession>
<gene>
    <name evidence="1" type="ordered locus">Os11g0155950</name>
    <name evidence="1" type="ORF">OSNPB_110155950</name>
</gene>
<dbReference type="EMBL" id="AP014967">
    <property type="protein sequence ID" value="BAT12755.1"/>
    <property type="molecule type" value="Genomic_DNA"/>
</dbReference>
<sequence length="142" mass="15220">SALTADAAGELDVLGHDGDALGVDGAEVGVLEEPDEVGLGGLLERGDGGALEPEVRLEVLRDLPDEPLEGELADQQLRALLVLADLPERDGARPEPVRLLHAAGGRRRLPRRLRRQLLPRRLPAGRLPSRLLRAGHRGGGRR</sequence>
<protein>
    <submittedName>
        <fullName evidence="1">Os11g0155950 protein</fullName>
    </submittedName>
</protein>
<dbReference type="OMA" id="WCGLAGC"/>
<dbReference type="PaxDb" id="39947-A0A0P0XZ73"/>
<organism evidence="1 2">
    <name type="scientific">Oryza sativa subsp. japonica</name>
    <name type="common">Rice</name>
    <dbReference type="NCBI Taxonomy" id="39947"/>
    <lineage>
        <taxon>Eukaryota</taxon>
        <taxon>Viridiplantae</taxon>
        <taxon>Streptophyta</taxon>
        <taxon>Embryophyta</taxon>
        <taxon>Tracheophyta</taxon>
        <taxon>Spermatophyta</taxon>
        <taxon>Magnoliopsida</taxon>
        <taxon>Liliopsida</taxon>
        <taxon>Poales</taxon>
        <taxon>Poaceae</taxon>
        <taxon>BOP clade</taxon>
        <taxon>Oryzoideae</taxon>
        <taxon>Oryzeae</taxon>
        <taxon>Oryzinae</taxon>
        <taxon>Oryza</taxon>
        <taxon>Oryza sativa</taxon>
    </lineage>
</organism>
<dbReference type="FunCoup" id="A0A0P0XZ73">
    <property type="interactions" value="2"/>
</dbReference>
<evidence type="ECO:0000313" key="2">
    <source>
        <dbReference type="Proteomes" id="UP000059680"/>
    </source>
</evidence>
<dbReference type="Gramene" id="Os11t0155950-00">
    <property type="protein sequence ID" value="Os11t0155950-00"/>
    <property type="gene ID" value="Os11g0155950"/>
</dbReference>
<feature type="non-terminal residue" evidence="1">
    <location>
        <position position="1"/>
    </location>
</feature>
<name>A0A0P0XZ73_ORYSJ</name>
<evidence type="ECO:0000313" key="1">
    <source>
        <dbReference type="EMBL" id="BAT12755.1"/>
    </source>
</evidence>
<reference evidence="1 2" key="3">
    <citation type="journal article" date="2013" name="Rice">
        <title>Improvement of the Oryza sativa Nipponbare reference genome using next generation sequence and optical map data.</title>
        <authorList>
            <person name="Kawahara Y."/>
            <person name="de la Bastide M."/>
            <person name="Hamilton J.P."/>
            <person name="Kanamori H."/>
            <person name="McCombie W.R."/>
            <person name="Ouyang S."/>
            <person name="Schwartz D.C."/>
            <person name="Tanaka T."/>
            <person name="Wu J."/>
            <person name="Zhou S."/>
            <person name="Childs K.L."/>
            <person name="Davidson R.M."/>
            <person name="Lin H."/>
            <person name="Quesada-Ocampo L."/>
            <person name="Vaillancourt B."/>
            <person name="Sakai H."/>
            <person name="Lee S.S."/>
            <person name="Kim J."/>
            <person name="Numa H."/>
            <person name="Itoh T."/>
            <person name="Buell C.R."/>
            <person name="Matsumoto T."/>
        </authorList>
    </citation>
    <scope>NUCLEOTIDE SEQUENCE [LARGE SCALE GENOMIC DNA]</scope>
    <source>
        <strain evidence="2">cv. Nipponbare</strain>
    </source>
</reference>
<feature type="non-terminal residue" evidence="1">
    <location>
        <position position="142"/>
    </location>
</feature>
<dbReference type="AlphaFoldDB" id="A0A0P0XZ73"/>
<proteinExistence type="predicted"/>
<dbReference type="InParanoid" id="A0A0P0XZ73"/>